<dbReference type="EMBL" id="QRBE01000011">
    <property type="protein sequence ID" value="RDS79703.1"/>
    <property type="molecule type" value="Genomic_DNA"/>
</dbReference>
<comment type="similarity">
    <text evidence="1">Belongs to the BlaI transcriptional regulatory family.</text>
</comment>
<accession>A0A370WU83</accession>
<dbReference type="RefSeq" id="WP_115496708.1">
    <property type="nucleotide sequence ID" value="NZ_QRBE01000011.1"/>
</dbReference>
<name>A0A370WU83_9GAMM</name>
<keyword evidence="6" id="KW-1185">Reference proteome</keyword>
<evidence type="ECO:0000256" key="2">
    <source>
        <dbReference type="ARBA" id="ARBA00023015"/>
    </source>
</evidence>
<dbReference type="Gene3D" id="1.10.4040.10">
    <property type="entry name" value="Penicillinase repressor domain"/>
    <property type="match status" value="1"/>
</dbReference>
<proteinExistence type="inferred from homology"/>
<evidence type="ECO:0000256" key="4">
    <source>
        <dbReference type="ARBA" id="ARBA00023163"/>
    </source>
</evidence>
<dbReference type="Gene3D" id="1.10.10.10">
    <property type="entry name" value="Winged helix-like DNA-binding domain superfamily/Winged helix DNA-binding domain"/>
    <property type="match status" value="1"/>
</dbReference>
<protein>
    <submittedName>
        <fullName evidence="5">BlaI/MecI/CopY family transcriptional regulator</fullName>
    </submittedName>
</protein>
<dbReference type="GO" id="GO:0045892">
    <property type="term" value="P:negative regulation of DNA-templated transcription"/>
    <property type="evidence" value="ECO:0007669"/>
    <property type="project" value="InterPro"/>
</dbReference>
<dbReference type="PIRSF" id="PIRSF019455">
    <property type="entry name" value="CopR_AtkY"/>
    <property type="match status" value="1"/>
</dbReference>
<keyword evidence="3" id="KW-0238">DNA-binding</keyword>
<comment type="caution">
    <text evidence="5">The sequence shown here is derived from an EMBL/GenBank/DDBJ whole genome shotgun (WGS) entry which is preliminary data.</text>
</comment>
<dbReference type="Pfam" id="PF03965">
    <property type="entry name" value="Penicillinase_R"/>
    <property type="match status" value="1"/>
</dbReference>
<gene>
    <name evidence="5" type="ORF">DWU98_16700</name>
</gene>
<keyword evidence="2" id="KW-0805">Transcription regulation</keyword>
<evidence type="ECO:0000313" key="6">
    <source>
        <dbReference type="Proteomes" id="UP000254258"/>
    </source>
</evidence>
<dbReference type="AlphaFoldDB" id="A0A370WU83"/>
<dbReference type="InterPro" id="IPR036390">
    <property type="entry name" value="WH_DNA-bd_sf"/>
</dbReference>
<evidence type="ECO:0000256" key="1">
    <source>
        <dbReference type="ARBA" id="ARBA00011046"/>
    </source>
</evidence>
<sequence length="125" mass="14313">MKISLTDREADVMQALWDHGPSLVAEVREQLSDPLAYTTVLTVLRTLEGKGYVGHEEEGRGHRYFASVKQQAARKNAVQHLTDKLFKGSTELLFSHLVSEQKLSPEQIRRMRQLLAERSDKKEPR</sequence>
<evidence type="ECO:0000313" key="5">
    <source>
        <dbReference type="EMBL" id="RDS79703.1"/>
    </source>
</evidence>
<dbReference type="Proteomes" id="UP000254258">
    <property type="component" value="Unassembled WGS sequence"/>
</dbReference>
<evidence type="ECO:0000256" key="3">
    <source>
        <dbReference type="ARBA" id="ARBA00023125"/>
    </source>
</evidence>
<dbReference type="OrthoDB" id="9813558at2"/>
<organism evidence="5 6">
    <name type="scientific">Dyella monticola</name>
    <dbReference type="NCBI Taxonomy" id="1927958"/>
    <lineage>
        <taxon>Bacteria</taxon>
        <taxon>Pseudomonadati</taxon>
        <taxon>Pseudomonadota</taxon>
        <taxon>Gammaproteobacteria</taxon>
        <taxon>Lysobacterales</taxon>
        <taxon>Rhodanobacteraceae</taxon>
        <taxon>Dyella</taxon>
    </lineage>
</organism>
<dbReference type="SUPFAM" id="SSF46785">
    <property type="entry name" value="Winged helix' DNA-binding domain"/>
    <property type="match status" value="1"/>
</dbReference>
<keyword evidence="4" id="KW-0804">Transcription</keyword>
<dbReference type="GO" id="GO:0003677">
    <property type="term" value="F:DNA binding"/>
    <property type="evidence" value="ECO:0007669"/>
    <property type="project" value="UniProtKB-KW"/>
</dbReference>
<dbReference type="InterPro" id="IPR005650">
    <property type="entry name" value="BlaI_family"/>
</dbReference>
<reference evidence="5 6" key="1">
    <citation type="submission" date="2018-07" db="EMBL/GenBank/DDBJ databases">
        <title>Dyella monticola sp. nov. and Dyella psychrodurans sp. nov. isolated from monsoon evergreen broad-leaved forest soil of Dinghu Mountain, China.</title>
        <authorList>
            <person name="Gao Z."/>
            <person name="Qiu L."/>
        </authorList>
    </citation>
    <scope>NUCLEOTIDE SEQUENCE [LARGE SCALE GENOMIC DNA]</scope>
    <source>
        <strain evidence="5 6">4G-K06</strain>
    </source>
</reference>
<dbReference type="InterPro" id="IPR036388">
    <property type="entry name" value="WH-like_DNA-bd_sf"/>
</dbReference>